<dbReference type="InterPro" id="IPR009061">
    <property type="entry name" value="DNA-bd_dom_put_sf"/>
</dbReference>
<reference evidence="3" key="1">
    <citation type="submission" date="2016-01" db="EMBL/GenBank/DDBJ databases">
        <title>Draft genome sequence of Thermodesulfovibrio aggregans strain TGE-P1.</title>
        <authorList>
            <person name="Sekiguchi Y."/>
            <person name="Ohashi A."/>
            <person name="Matsuura N."/>
            <person name="Tourlousse M.D."/>
        </authorList>
    </citation>
    <scope>NUCLEOTIDE SEQUENCE [LARGE SCALE GENOMIC DNA]</scope>
    <source>
        <strain evidence="3">TGE-P1</strain>
    </source>
</reference>
<dbReference type="Proteomes" id="UP000054976">
    <property type="component" value="Unassembled WGS sequence"/>
</dbReference>
<sequence length="77" mass="9141">MELLTTDDVARMLKVNKRTIYYWVERKQIPHIKINNKLIRFRPVDIQEFIEKNLVNPDGVDETVDEVVDEILSKINS</sequence>
<protein>
    <submittedName>
        <fullName evidence="2">DNA binding domain-containing protein, excisionase family</fullName>
    </submittedName>
</protein>
<dbReference type="EMBL" id="BCNO01000001">
    <property type="protein sequence ID" value="GAQ94494.1"/>
    <property type="molecule type" value="Genomic_DNA"/>
</dbReference>
<name>A0A0U9HN28_9BACT</name>
<feature type="domain" description="Helix-turn-helix" evidence="1">
    <location>
        <begin position="3"/>
        <end position="53"/>
    </location>
</feature>
<dbReference type="SUPFAM" id="SSF46955">
    <property type="entry name" value="Putative DNA-binding domain"/>
    <property type="match status" value="1"/>
</dbReference>
<organism evidence="2 3">
    <name type="scientific">Thermodesulfovibrio aggregans</name>
    <dbReference type="NCBI Taxonomy" id="86166"/>
    <lineage>
        <taxon>Bacteria</taxon>
        <taxon>Pseudomonadati</taxon>
        <taxon>Nitrospirota</taxon>
        <taxon>Thermodesulfovibrionia</taxon>
        <taxon>Thermodesulfovibrionales</taxon>
        <taxon>Thermodesulfovibrionaceae</taxon>
        <taxon>Thermodesulfovibrio</taxon>
    </lineage>
</organism>
<dbReference type="Gene3D" id="1.10.1660.10">
    <property type="match status" value="1"/>
</dbReference>
<evidence type="ECO:0000313" key="3">
    <source>
        <dbReference type="Proteomes" id="UP000054976"/>
    </source>
</evidence>
<comment type="caution">
    <text evidence="2">The sequence shown here is derived from an EMBL/GenBank/DDBJ whole genome shotgun (WGS) entry which is preliminary data.</text>
</comment>
<dbReference type="InterPro" id="IPR041657">
    <property type="entry name" value="HTH_17"/>
</dbReference>
<accession>A0A0U9HN28</accession>
<gene>
    <name evidence="2" type="ORF">TAGGR_1678</name>
</gene>
<dbReference type="GO" id="GO:0003677">
    <property type="term" value="F:DNA binding"/>
    <property type="evidence" value="ECO:0007669"/>
    <property type="project" value="InterPro"/>
</dbReference>
<keyword evidence="3" id="KW-1185">Reference proteome</keyword>
<dbReference type="Pfam" id="PF12728">
    <property type="entry name" value="HTH_17"/>
    <property type="match status" value="1"/>
</dbReference>
<evidence type="ECO:0000313" key="2">
    <source>
        <dbReference type="EMBL" id="GAQ94494.1"/>
    </source>
</evidence>
<dbReference type="STRING" id="86166.TAGGR_1678"/>
<dbReference type="RefSeq" id="WP_059175941.1">
    <property type="nucleotide sequence ID" value="NZ_BCNO01000001.1"/>
</dbReference>
<proteinExistence type="predicted"/>
<evidence type="ECO:0000259" key="1">
    <source>
        <dbReference type="Pfam" id="PF12728"/>
    </source>
</evidence>
<dbReference type="NCBIfam" id="TIGR01764">
    <property type="entry name" value="excise"/>
    <property type="match status" value="1"/>
</dbReference>
<dbReference type="OrthoDB" id="515428at2"/>
<dbReference type="AlphaFoldDB" id="A0A0U9HN28"/>
<dbReference type="InterPro" id="IPR010093">
    <property type="entry name" value="SinI_DNA-bd"/>
</dbReference>